<evidence type="ECO:0000256" key="9">
    <source>
        <dbReference type="ARBA" id="ARBA00048721"/>
    </source>
</evidence>
<evidence type="ECO:0000256" key="5">
    <source>
        <dbReference type="ARBA" id="ARBA00022695"/>
    </source>
</evidence>
<dbReference type="Proteomes" id="UP000284841">
    <property type="component" value="Unassembled WGS sequence"/>
</dbReference>
<dbReference type="SUPFAM" id="SSF52374">
    <property type="entry name" value="Nucleotidylyl transferase"/>
    <property type="match status" value="1"/>
</dbReference>
<dbReference type="NCBIfam" id="TIGR00482">
    <property type="entry name" value="nicotinate (nicotinamide) nucleotide adenylyltransferase"/>
    <property type="match status" value="1"/>
</dbReference>
<dbReference type="GO" id="GO:0005524">
    <property type="term" value="F:ATP binding"/>
    <property type="evidence" value="ECO:0007669"/>
    <property type="project" value="UniProtKB-KW"/>
</dbReference>
<gene>
    <name evidence="10 13" type="primary">nadD</name>
    <name evidence="13" type="ORF">DW099_07235</name>
</gene>
<dbReference type="HAMAP" id="MF_00244">
    <property type="entry name" value="NaMN_adenylyltr"/>
    <property type="match status" value="1"/>
</dbReference>
<comment type="caution">
    <text evidence="13">The sequence shown here is derived from an EMBL/GenBank/DDBJ whole genome shotgun (WGS) entry which is preliminary data.</text>
</comment>
<feature type="domain" description="Cytidyltransferase-like" evidence="12">
    <location>
        <begin position="6"/>
        <end position="173"/>
    </location>
</feature>
<dbReference type="EMBL" id="QRMS01000002">
    <property type="protein sequence ID" value="RHJ88200.1"/>
    <property type="molecule type" value="Genomic_DNA"/>
</dbReference>
<evidence type="ECO:0000313" key="13">
    <source>
        <dbReference type="EMBL" id="RHJ88200.1"/>
    </source>
</evidence>
<dbReference type="UniPathway" id="UPA00253">
    <property type="reaction ID" value="UER00332"/>
</dbReference>
<name>A0A415E3K6_9FIRM</name>
<organism evidence="13 14">
    <name type="scientific">Emergencia timonensis</name>
    <dbReference type="NCBI Taxonomy" id="1776384"/>
    <lineage>
        <taxon>Bacteria</taxon>
        <taxon>Bacillati</taxon>
        <taxon>Bacillota</taxon>
        <taxon>Clostridia</taxon>
        <taxon>Peptostreptococcales</taxon>
        <taxon>Anaerovoracaceae</taxon>
        <taxon>Emergencia</taxon>
    </lineage>
</organism>
<evidence type="ECO:0000256" key="1">
    <source>
        <dbReference type="ARBA" id="ARBA00002324"/>
    </source>
</evidence>
<evidence type="ECO:0000256" key="4">
    <source>
        <dbReference type="ARBA" id="ARBA00022679"/>
    </source>
</evidence>
<dbReference type="Gene3D" id="3.40.50.620">
    <property type="entry name" value="HUPs"/>
    <property type="match status" value="1"/>
</dbReference>
<dbReference type="PANTHER" id="PTHR39321">
    <property type="entry name" value="NICOTINATE-NUCLEOTIDE ADENYLYLTRANSFERASE-RELATED"/>
    <property type="match status" value="1"/>
</dbReference>
<evidence type="ECO:0000256" key="6">
    <source>
        <dbReference type="ARBA" id="ARBA00022741"/>
    </source>
</evidence>
<comment type="pathway">
    <text evidence="2 10">Cofactor biosynthesis; NAD(+) biosynthesis; deamido-NAD(+) from nicotinate D-ribonucleotide: step 1/1.</text>
</comment>
<dbReference type="InterPro" id="IPR014729">
    <property type="entry name" value="Rossmann-like_a/b/a_fold"/>
</dbReference>
<dbReference type="EC" id="2.7.7.18" evidence="10"/>
<keyword evidence="5 10" id="KW-0548">Nucleotidyltransferase</keyword>
<keyword evidence="11" id="KW-0175">Coiled coil</keyword>
<evidence type="ECO:0000256" key="7">
    <source>
        <dbReference type="ARBA" id="ARBA00022840"/>
    </source>
</evidence>
<dbReference type="InterPro" id="IPR004821">
    <property type="entry name" value="Cyt_trans-like"/>
</dbReference>
<reference evidence="13 14" key="1">
    <citation type="submission" date="2018-08" db="EMBL/GenBank/DDBJ databases">
        <title>A genome reference for cultivated species of the human gut microbiota.</title>
        <authorList>
            <person name="Zou Y."/>
            <person name="Xue W."/>
            <person name="Luo G."/>
        </authorList>
    </citation>
    <scope>NUCLEOTIDE SEQUENCE [LARGE SCALE GENOMIC DNA]</scope>
    <source>
        <strain evidence="13 14">AM07-24</strain>
    </source>
</reference>
<comment type="function">
    <text evidence="1 10">Catalyzes the reversible adenylation of nicotinate mononucleotide (NaMN) to nicotinic acid adenine dinucleotide (NaAD).</text>
</comment>
<comment type="similarity">
    <text evidence="10">Belongs to the NadD family.</text>
</comment>
<evidence type="ECO:0000256" key="3">
    <source>
        <dbReference type="ARBA" id="ARBA00022642"/>
    </source>
</evidence>
<evidence type="ECO:0000256" key="11">
    <source>
        <dbReference type="SAM" id="Coils"/>
    </source>
</evidence>
<keyword evidence="4 10" id="KW-0808">Transferase</keyword>
<sequence>MSEIGILGGTFDPFHFGHLSIAEAAIKEFDLSEVILLPTKVQPFKIGREMASEEDRVNMVRLIAKENKQFRVSTIEAYGQRVSYTYKTLKLLQKEYPDDKFYFILGTDSFLTLEEWFKGKELLQEFAFIIGVRPGYKTSETEDTAKRLKERYNAEIKMLHNEIVEVSSTEIKNNIRSGKSIRDLVPLQVERYIDEHGLYK</sequence>
<dbReference type="NCBIfam" id="NF000840">
    <property type="entry name" value="PRK00071.1-3"/>
    <property type="match status" value="1"/>
</dbReference>
<keyword evidence="7 10" id="KW-0067">ATP-binding</keyword>
<dbReference type="CDD" id="cd02165">
    <property type="entry name" value="NMNAT"/>
    <property type="match status" value="1"/>
</dbReference>
<proteinExistence type="inferred from homology"/>
<accession>A0A415E3K6</accession>
<dbReference type="InterPro" id="IPR005248">
    <property type="entry name" value="NadD/NMNAT"/>
</dbReference>
<dbReference type="STRING" id="1776384.GCA_900086585_03785"/>
<dbReference type="Pfam" id="PF01467">
    <property type="entry name" value="CTP_transf_like"/>
    <property type="match status" value="1"/>
</dbReference>
<keyword evidence="3 10" id="KW-0662">Pyridine nucleotide biosynthesis</keyword>
<evidence type="ECO:0000313" key="14">
    <source>
        <dbReference type="Proteomes" id="UP000284841"/>
    </source>
</evidence>
<keyword evidence="14" id="KW-1185">Reference proteome</keyword>
<dbReference type="GO" id="GO:0009435">
    <property type="term" value="P:NAD+ biosynthetic process"/>
    <property type="evidence" value="ECO:0007669"/>
    <property type="project" value="UniProtKB-UniRule"/>
</dbReference>
<evidence type="ECO:0000256" key="2">
    <source>
        <dbReference type="ARBA" id="ARBA00005019"/>
    </source>
</evidence>
<dbReference type="OrthoDB" id="5295945at2"/>
<evidence type="ECO:0000256" key="10">
    <source>
        <dbReference type="HAMAP-Rule" id="MF_00244"/>
    </source>
</evidence>
<dbReference type="AlphaFoldDB" id="A0A415E3K6"/>
<evidence type="ECO:0000259" key="12">
    <source>
        <dbReference type="Pfam" id="PF01467"/>
    </source>
</evidence>
<protein>
    <recommendedName>
        <fullName evidence="10">Probable nicotinate-nucleotide adenylyltransferase</fullName>
        <ecNumber evidence="10">2.7.7.18</ecNumber>
    </recommendedName>
    <alternativeName>
        <fullName evidence="10">Deamido-NAD(+) diphosphorylase</fullName>
    </alternativeName>
    <alternativeName>
        <fullName evidence="10">Deamido-NAD(+) pyrophosphorylase</fullName>
    </alternativeName>
    <alternativeName>
        <fullName evidence="10">Nicotinate mononucleotide adenylyltransferase</fullName>
        <shortName evidence="10">NaMN adenylyltransferase</shortName>
    </alternativeName>
</protein>
<dbReference type="GO" id="GO:0004515">
    <property type="term" value="F:nicotinate-nucleotide adenylyltransferase activity"/>
    <property type="evidence" value="ECO:0007669"/>
    <property type="project" value="UniProtKB-UniRule"/>
</dbReference>
<keyword evidence="8 10" id="KW-0520">NAD</keyword>
<dbReference type="NCBIfam" id="TIGR00125">
    <property type="entry name" value="cyt_tran_rel"/>
    <property type="match status" value="1"/>
</dbReference>
<dbReference type="RefSeq" id="WP_118334789.1">
    <property type="nucleotide sequence ID" value="NZ_AP025567.1"/>
</dbReference>
<dbReference type="PANTHER" id="PTHR39321:SF3">
    <property type="entry name" value="PHOSPHOPANTETHEINE ADENYLYLTRANSFERASE"/>
    <property type="match status" value="1"/>
</dbReference>
<comment type="catalytic activity">
    <reaction evidence="9 10">
        <text>nicotinate beta-D-ribonucleotide + ATP + H(+) = deamido-NAD(+) + diphosphate</text>
        <dbReference type="Rhea" id="RHEA:22860"/>
        <dbReference type="ChEBI" id="CHEBI:15378"/>
        <dbReference type="ChEBI" id="CHEBI:30616"/>
        <dbReference type="ChEBI" id="CHEBI:33019"/>
        <dbReference type="ChEBI" id="CHEBI:57502"/>
        <dbReference type="ChEBI" id="CHEBI:58437"/>
        <dbReference type="EC" id="2.7.7.18"/>
    </reaction>
</comment>
<evidence type="ECO:0000256" key="8">
    <source>
        <dbReference type="ARBA" id="ARBA00023027"/>
    </source>
</evidence>
<keyword evidence="6 10" id="KW-0547">Nucleotide-binding</keyword>
<feature type="coiled-coil region" evidence="11">
    <location>
        <begin position="142"/>
        <end position="169"/>
    </location>
</feature>